<reference evidence="2 3" key="1">
    <citation type="submission" date="2013-02" db="EMBL/GenBank/DDBJ databases">
        <title>The Genome Sequence of Acinetobacter bereziniae CIP 70.12.</title>
        <authorList>
            <consortium name="The Broad Institute Genome Sequencing Platform"/>
            <consortium name="The Broad Institute Genome Sequencing Center for Infectious Disease"/>
            <person name="Cerqueira G."/>
            <person name="Feldgarden M."/>
            <person name="Courvalin P."/>
            <person name="Perichon B."/>
            <person name="Grillot-Courvalin C."/>
            <person name="Clermont D."/>
            <person name="Rocha E."/>
            <person name="Yoon E.-J."/>
            <person name="Nemec A."/>
            <person name="Walker B."/>
            <person name="Young S.K."/>
            <person name="Zeng Q."/>
            <person name="Gargeya S."/>
            <person name="Fitzgerald M."/>
            <person name="Haas B."/>
            <person name="Abouelleil A."/>
            <person name="Alvarado L."/>
            <person name="Arachchi H.M."/>
            <person name="Berlin A.M."/>
            <person name="Chapman S.B."/>
            <person name="Dewar J."/>
            <person name="Goldberg J."/>
            <person name="Griggs A."/>
            <person name="Gujja S."/>
            <person name="Hansen M."/>
            <person name="Howarth C."/>
            <person name="Imamovic A."/>
            <person name="Larimer J."/>
            <person name="McCowan C."/>
            <person name="Murphy C."/>
            <person name="Neiman D."/>
            <person name="Pearson M."/>
            <person name="Priest M."/>
            <person name="Roberts A."/>
            <person name="Saif S."/>
            <person name="Shea T."/>
            <person name="Sisk P."/>
            <person name="Sykes S."/>
            <person name="Wortman J."/>
            <person name="Nusbaum C."/>
            <person name="Birren B."/>
        </authorList>
    </citation>
    <scope>NUCLEOTIDE SEQUENCE [LARGE SCALE GENOMIC DNA]</scope>
    <source>
        <strain evidence="2 3">CIP 70.12</strain>
    </source>
</reference>
<dbReference type="HOGENOM" id="CLU_1052209_0_0_6"/>
<comment type="caution">
    <text evidence="2">The sequence shown here is derived from an EMBL/GenBank/DDBJ whole genome shotgun (WGS) entry which is preliminary data.</text>
</comment>
<dbReference type="PATRIC" id="fig|1217650.3.peg.2131"/>
<protein>
    <submittedName>
        <fullName evidence="2">Uncharacterized protein</fullName>
    </submittedName>
</protein>
<feature type="transmembrane region" description="Helical" evidence="1">
    <location>
        <begin position="25"/>
        <end position="47"/>
    </location>
</feature>
<dbReference type="GeneID" id="69462683"/>
<gene>
    <name evidence="2" type="ORF">F938_02180</name>
</gene>
<evidence type="ECO:0000313" key="3">
    <source>
        <dbReference type="Proteomes" id="UP000013251"/>
    </source>
</evidence>
<feature type="transmembrane region" description="Helical" evidence="1">
    <location>
        <begin position="59"/>
        <end position="79"/>
    </location>
</feature>
<accession>N9EP24</accession>
<evidence type="ECO:0000256" key="1">
    <source>
        <dbReference type="SAM" id="Phobius"/>
    </source>
</evidence>
<name>N9EP24_ACIBZ</name>
<organism evidence="2 3">
    <name type="scientific">Acinetobacter bereziniae LMG 1003 = CIP 70.12</name>
    <dbReference type="NCBI Taxonomy" id="981324"/>
    <lineage>
        <taxon>Bacteria</taxon>
        <taxon>Pseudomonadati</taxon>
        <taxon>Pseudomonadota</taxon>
        <taxon>Gammaproteobacteria</taxon>
        <taxon>Moraxellales</taxon>
        <taxon>Moraxellaceae</taxon>
        <taxon>Acinetobacter</taxon>
    </lineage>
</organism>
<dbReference type="EMBL" id="APQG01000026">
    <property type="protein sequence ID" value="ENV96619.1"/>
    <property type="molecule type" value="Genomic_DNA"/>
</dbReference>
<dbReference type="AlphaFoldDB" id="N9EP24"/>
<keyword evidence="1" id="KW-0812">Transmembrane</keyword>
<sequence length="264" mass="30921">MSGPNKDSIVETNIENVSPTFYKEWSFWFVVIYLLFIVIYTALFIRSDGKNFMLSSNELGDFLAGSFAPLAFLFLYLGYKQQGIELKQNTKALIMQAEELKISNATLKQQVYEMQKSVEAQQNMFLLAEKQFESVLQEKEYQSLPRLSLSGTNLIKNIEYSNIKNSFYLVFINLNIPIKFIKITSQVWSMTINSTLEVRQILNIDEMKPTDVTKIKFYTLSYQKNPIFKDEVIKVEFSDLENNTYCYSYTLEENEKFVYFNKIE</sequence>
<dbReference type="OrthoDB" id="7408523at2"/>
<keyword evidence="1" id="KW-0472">Membrane</keyword>
<keyword evidence="1" id="KW-1133">Transmembrane helix</keyword>
<proteinExistence type="predicted"/>
<evidence type="ECO:0000313" key="2">
    <source>
        <dbReference type="EMBL" id="ENV96619.1"/>
    </source>
</evidence>
<dbReference type="RefSeq" id="WP_005031721.1">
    <property type="nucleotide sequence ID" value="NZ_KB849756.1"/>
</dbReference>
<keyword evidence="3" id="KW-1185">Reference proteome</keyword>
<dbReference type="Proteomes" id="UP000013251">
    <property type="component" value="Unassembled WGS sequence"/>
</dbReference>